<dbReference type="Pfam" id="PF00041">
    <property type="entry name" value="fn3"/>
    <property type="match status" value="1"/>
</dbReference>
<feature type="domain" description="Ubiquitin-like" evidence="2">
    <location>
        <begin position="3"/>
        <end position="76"/>
    </location>
</feature>
<dbReference type="PROSITE" id="PS50853">
    <property type="entry name" value="FN3"/>
    <property type="match status" value="5"/>
</dbReference>
<dbReference type="InterPro" id="IPR009091">
    <property type="entry name" value="RCC1/BLIP-II"/>
</dbReference>
<reference evidence="4" key="1">
    <citation type="submission" date="2022-10" db="EMBL/GenBank/DDBJ databases">
        <authorList>
            <person name="Chen Y."/>
            <person name="Dougan E. K."/>
            <person name="Chan C."/>
            <person name="Rhodes N."/>
            <person name="Thang M."/>
        </authorList>
    </citation>
    <scope>NUCLEOTIDE SEQUENCE</scope>
</reference>
<organism evidence="4">
    <name type="scientific">Cladocopium goreaui</name>
    <dbReference type="NCBI Taxonomy" id="2562237"/>
    <lineage>
        <taxon>Eukaryota</taxon>
        <taxon>Sar</taxon>
        <taxon>Alveolata</taxon>
        <taxon>Dinophyceae</taxon>
        <taxon>Suessiales</taxon>
        <taxon>Symbiodiniaceae</taxon>
        <taxon>Cladocopium</taxon>
    </lineage>
</organism>
<dbReference type="SUPFAM" id="SSF54236">
    <property type="entry name" value="Ubiquitin-like"/>
    <property type="match status" value="1"/>
</dbReference>
<dbReference type="EMBL" id="CAMXCT030002057">
    <property type="protein sequence ID" value="CAL4782604.1"/>
    <property type="molecule type" value="Genomic_DNA"/>
</dbReference>
<gene>
    <name evidence="4" type="ORF">C1SCF055_LOCUS21873</name>
</gene>
<keyword evidence="1" id="KW-0677">Repeat</keyword>
<dbReference type="SUPFAM" id="SSF49265">
    <property type="entry name" value="Fibronectin type III"/>
    <property type="match status" value="4"/>
</dbReference>
<dbReference type="PANTHER" id="PTHR46708:SF2">
    <property type="entry name" value="FIBRONECTIN TYPE-III DOMAIN-CONTAINING PROTEIN"/>
    <property type="match status" value="1"/>
</dbReference>
<dbReference type="InterPro" id="IPR000626">
    <property type="entry name" value="Ubiquitin-like_dom"/>
</dbReference>
<dbReference type="EMBL" id="CAMXCT010002057">
    <property type="protein sequence ID" value="CAI3995292.1"/>
    <property type="molecule type" value="Genomic_DNA"/>
</dbReference>
<dbReference type="CDD" id="cd17039">
    <property type="entry name" value="Ubl_ubiquitin_like"/>
    <property type="match status" value="1"/>
</dbReference>
<dbReference type="InterPro" id="IPR050991">
    <property type="entry name" value="ECM_Regulatory_Proteins"/>
</dbReference>
<proteinExistence type="predicted"/>
<feature type="domain" description="Fibronectin type-III" evidence="3">
    <location>
        <begin position="644"/>
        <end position="740"/>
    </location>
</feature>
<name>A0A9P1CQI4_9DINO</name>
<dbReference type="InterPro" id="IPR013783">
    <property type="entry name" value="Ig-like_fold"/>
</dbReference>
<protein>
    <submittedName>
        <fullName evidence="5">E3 ubiquitin-protein ligase HERC1</fullName>
    </submittedName>
</protein>
<dbReference type="Gene3D" id="2.60.40.10">
    <property type="entry name" value="Immunoglobulins"/>
    <property type="match status" value="4"/>
</dbReference>
<evidence type="ECO:0000259" key="3">
    <source>
        <dbReference type="PROSITE" id="PS50853"/>
    </source>
</evidence>
<feature type="domain" description="Fibronectin type-III" evidence="3">
    <location>
        <begin position="842"/>
        <end position="938"/>
    </location>
</feature>
<feature type="domain" description="Fibronectin type-III" evidence="3">
    <location>
        <begin position="743"/>
        <end position="838"/>
    </location>
</feature>
<dbReference type="Proteomes" id="UP001152797">
    <property type="component" value="Unassembled WGS sequence"/>
</dbReference>
<dbReference type="InterPro" id="IPR029071">
    <property type="entry name" value="Ubiquitin-like_domsf"/>
</dbReference>
<dbReference type="Gene3D" id="2.130.10.30">
    <property type="entry name" value="Regulator of chromosome condensation 1/beta-lactamase-inhibitor protein II"/>
    <property type="match status" value="2"/>
</dbReference>
<evidence type="ECO:0000313" key="6">
    <source>
        <dbReference type="Proteomes" id="UP001152797"/>
    </source>
</evidence>
<comment type="caution">
    <text evidence="4">The sequence shown here is derived from an EMBL/GenBank/DDBJ whole genome shotgun (WGS) entry which is preliminary data.</text>
</comment>
<dbReference type="EMBL" id="CAMXCT020002057">
    <property type="protein sequence ID" value="CAL1148667.1"/>
    <property type="molecule type" value="Genomic_DNA"/>
</dbReference>
<dbReference type="SUPFAM" id="SSF50985">
    <property type="entry name" value="RCC1/BLIP-II"/>
    <property type="match status" value="2"/>
</dbReference>
<evidence type="ECO:0000259" key="2">
    <source>
        <dbReference type="PROSITE" id="PS50053"/>
    </source>
</evidence>
<feature type="domain" description="Fibronectin type-III" evidence="3">
    <location>
        <begin position="947"/>
        <end position="1042"/>
    </location>
</feature>
<dbReference type="InterPro" id="IPR003961">
    <property type="entry name" value="FN3_dom"/>
</dbReference>
<evidence type="ECO:0000256" key="1">
    <source>
        <dbReference type="ARBA" id="ARBA00022737"/>
    </source>
</evidence>
<evidence type="ECO:0000313" key="4">
    <source>
        <dbReference type="EMBL" id="CAI3995292.1"/>
    </source>
</evidence>
<dbReference type="PROSITE" id="PS50053">
    <property type="entry name" value="UBIQUITIN_2"/>
    <property type="match status" value="1"/>
</dbReference>
<evidence type="ECO:0000313" key="5">
    <source>
        <dbReference type="EMBL" id="CAL4782604.1"/>
    </source>
</evidence>
<feature type="non-terminal residue" evidence="4">
    <location>
        <position position="1711"/>
    </location>
</feature>
<feature type="domain" description="Fibronectin type-III" evidence="3">
    <location>
        <begin position="535"/>
        <end position="637"/>
    </location>
</feature>
<keyword evidence="6" id="KW-1185">Reference proteome</keyword>
<reference evidence="5 6" key="2">
    <citation type="submission" date="2024-05" db="EMBL/GenBank/DDBJ databases">
        <authorList>
            <person name="Chen Y."/>
            <person name="Shah S."/>
            <person name="Dougan E. K."/>
            <person name="Thang M."/>
            <person name="Chan C."/>
        </authorList>
    </citation>
    <scope>NUCLEOTIDE SEQUENCE [LARGE SCALE GENOMIC DNA]</scope>
</reference>
<dbReference type="SMART" id="SM00060">
    <property type="entry name" value="FN3"/>
    <property type="match status" value="5"/>
</dbReference>
<dbReference type="PANTHER" id="PTHR46708">
    <property type="entry name" value="TENASCIN"/>
    <property type="match status" value="1"/>
</dbReference>
<sequence>MSICIHVVLLSGRQAPLHVSPQSQVRELRAAAQRQMQVGIASLVASGEVLQENSSLELAGLHDGDSVQAVARPHGVLASNRYSRAFAYVEAASGSVTSWGSAAYGGDPPPAIKEQLVDVQQVQHAAAFFQAGAFAALKGDGSVVTWGETAFGGDCSARQADLHNVEAIQSTLYAFAAIRSDGAVVTWGDPHNGGDSSQVQALLQGVIRIQATEKAFAALRRDGAVICWGDELRGGDGRSVELQEVEAIQASAGAFAAVLGGTASGTVKSWGDPAAGGDARCVQEQLRNVQQIQATSAAFAAIRHDGSVITWGNERRGGDCSSVQEHLHDVQQIQCTSGAFAALRGDGRVYTWGDGARGGDCSSVQQQLRDVQQIQSSLSAFAAVRRDGSVITWGDAVRGGDSSQVQSDLRDVQQIQASGAAFAALRGDGKVVTWGDSARGGDSSLVRGQLVKVQQIQASTSAFAALRADGVIIAWGAPDCGGHFRGVDTATGIRPSSSTFRARVRVKCLLIGAHDQEFFSTWAESAFSATTGQQPPSAPALIAASVRYETEVLQSWNPLDANDLGPDCIFESWSVQIRELGTSVWISVTTCGANAECLIQNLKCNTDYEVRVAAICQGQTLMGEYSYSSFSTTTGEKCLRPAQTPSTPSVTAVGNSSVTVMWTAGDAMECVFDSWLVQFRVTDAATWQSQGCSSSRENSLCTVESLRSATSYEIRIQETCNVSSTNSEWSNVTFATTLGLPAQVSGVTVEVLSYDSVQLSWSLPTLNDCDSLKRRCAACCGWHKRLAGCDLSGETSCRVSALPSNTALTFQVRTLCGNDQVLNSDWSDASLPTSTWPRPAAELDLPTATVLSHDTVVLTWLRPATNDCILQGYQVELYDGAWRADPSGCAALTQSATGCTLTHLACDTEFQARVSARCSDPLANSGTGNATVFRTTAGAECLKSATLPRGLLLISSAVGQLTLTWEAGDANDCTFDSWDVRLNTSDGQSAASCHLSARNLTSCTFSNLAENSTYLASVQEICSQSFLSSLIARSLPATTLSVPVPSVVLQLPFPDEPVSSRPAELTVMYDVDVEFPVGGLLNFWLWPKKSMEADGPDGRLMVSPGSVRGVVSKLVELSRRHCIRKCREQCKHDRAIVCKGRKGFGLALFVFTYDQRIPTSLWDAYTVLCRGLTVVLRLPEHLKSLEDGASLDLGLLDAAAQDPTAPLEVVECMPKFFESDPATVQGLKSFSPDDLQLEAVLEKVDGSLGLLHPARDPETLEIIDGLPLLSSKSVGFSEDISKVRGMLEEKHPNFCLPKGVTSLIVEVVRPEVQVCVPYSYQGFRLLAVMKDGAWLTEDAADVMSKELGMERPKRLSFEALKPGGYGAGEAPTLSDVMAKAEAYVMSDNPHDLEEGWVVVMKNGLRLKVKTEVYHMIHGWWSGNISVKTLRPLFEDARIANVSWETLRMCLVGRWRGRRPEQIYDELRCLHGLLRRFHGVCVDAARSTLRETRGWRLERLAELGSAGKVVEYIRNQRGWFEEIPDEVDLESLPVTFDALHYDEVPFESIRECLCGPCATEKRNQNADALKALLDQLRPIYEECKKDARQALRETRNQSLKELKNHSMAKVFQVLRGRRGWVDAIPEDVDVDALEISSEAVRFLFLPRAERAERELQGILDAAALEHLETKPLRAVLMCLEVLPKKATLKDLEADLQKPIAEEHRNRCRSADE</sequence>
<dbReference type="CDD" id="cd00063">
    <property type="entry name" value="FN3"/>
    <property type="match status" value="5"/>
</dbReference>
<dbReference type="InterPro" id="IPR036116">
    <property type="entry name" value="FN3_sf"/>
</dbReference>
<accession>A0A9P1CQI4</accession>
<dbReference type="OrthoDB" id="408734at2759"/>